<dbReference type="AlphaFoldDB" id="A0AAQ4E9U7"/>
<reference evidence="2 3" key="1">
    <citation type="journal article" date="2023" name="Arcadia Sci">
        <title>De novo assembly of a long-read Amblyomma americanum tick genome.</title>
        <authorList>
            <person name="Chou S."/>
            <person name="Poskanzer K.E."/>
            <person name="Rollins M."/>
            <person name="Thuy-Boun P.S."/>
        </authorList>
    </citation>
    <scope>NUCLEOTIDE SEQUENCE [LARGE SCALE GENOMIC DNA]</scope>
    <source>
        <strain evidence="2">F_SG_1</strain>
        <tissue evidence="2">Salivary glands</tissue>
    </source>
</reference>
<dbReference type="EMBL" id="JARKHS020019778">
    <property type="protein sequence ID" value="KAK8771408.1"/>
    <property type="molecule type" value="Genomic_DNA"/>
</dbReference>
<proteinExistence type="predicted"/>
<organism evidence="2 3">
    <name type="scientific">Amblyomma americanum</name>
    <name type="common">Lone star tick</name>
    <dbReference type="NCBI Taxonomy" id="6943"/>
    <lineage>
        <taxon>Eukaryota</taxon>
        <taxon>Metazoa</taxon>
        <taxon>Ecdysozoa</taxon>
        <taxon>Arthropoda</taxon>
        <taxon>Chelicerata</taxon>
        <taxon>Arachnida</taxon>
        <taxon>Acari</taxon>
        <taxon>Parasitiformes</taxon>
        <taxon>Ixodida</taxon>
        <taxon>Ixodoidea</taxon>
        <taxon>Ixodidae</taxon>
        <taxon>Amblyomminae</taxon>
        <taxon>Amblyomma</taxon>
    </lineage>
</organism>
<dbReference type="Proteomes" id="UP001321473">
    <property type="component" value="Unassembled WGS sequence"/>
</dbReference>
<feature type="region of interest" description="Disordered" evidence="1">
    <location>
        <begin position="44"/>
        <end position="83"/>
    </location>
</feature>
<keyword evidence="3" id="KW-1185">Reference proteome</keyword>
<name>A0AAQ4E9U7_AMBAM</name>
<comment type="caution">
    <text evidence="2">The sequence shown here is derived from an EMBL/GenBank/DDBJ whole genome shotgun (WGS) entry which is preliminary data.</text>
</comment>
<evidence type="ECO:0000313" key="3">
    <source>
        <dbReference type="Proteomes" id="UP001321473"/>
    </source>
</evidence>
<sequence length="93" mass="10355">MKTELCLTAGECLLRNFANSMVALLVFQVWACDWLRGLVHTRGPQGRYRQDYHRDGGPGYGAGLNERAGGSARSQQPGALQHGCRHRLQWPTC</sequence>
<accession>A0AAQ4E9U7</accession>
<evidence type="ECO:0000256" key="1">
    <source>
        <dbReference type="SAM" id="MobiDB-lite"/>
    </source>
</evidence>
<gene>
    <name evidence="2" type="ORF">V5799_025346</name>
</gene>
<evidence type="ECO:0000313" key="2">
    <source>
        <dbReference type="EMBL" id="KAK8771408.1"/>
    </source>
</evidence>
<protein>
    <submittedName>
        <fullName evidence="2">Uncharacterized protein</fullName>
    </submittedName>
</protein>